<evidence type="ECO:0000313" key="1">
    <source>
        <dbReference type="EMBL" id="EYC41019.1"/>
    </source>
</evidence>
<sequence length="113" mass="12174">MERRTLPAVISLSAKEEEVLKRREAAVLVEAEVGPAATGEWEVVALIRMHREMASEIGTPEMGFADAVDMEEETCAIRVVPKAVEGIVAAGLDAASVQSLTAMLICCFVLFIQ</sequence>
<reference evidence="2" key="1">
    <citation type="journal article" date="2015" name="Nat. Genet.">
        <title>The genome and transcriptome of the zoonotic hookworm Ancylostoma ceylanicum identify infection-specific gene families.</title>
        <authorList>
            <person name="Schwarz E.M."/>
            <person name="Hu Y."/>
            <person name="Antoshechkin I."/>
            <person name="Miller M.M."/>
            <person name="Sternberg P.W."/>
            <person name="Aroian R.V."/>
        </authorList>
    </citation>
    <scope>NUCLEOTIDE SEQUENCE</scope>
    <source>
        <strain evidence="2">HY135</strain>
    </source>
</reference>
<accession>A0A016WMJ9</accession>
<proteinExistence type="predicted"/>
<evidence type="ECO:0000313" key="2">
    <source>
        <dbReference type="Proteomes" id="UP000024635"/>
    </source>
</evidence>
<protein>
    <submittedName>
        <fullName evidence="1">Uncharacterized protein</fullName>
    </submittedName>
</protein>
<name>A0A016WMJ9_9BILA</name>
<dbReference type="EMBL" id="JARK01000185">
    <property type="protein sequence ID" value="EYC41019.1"/>
    <property type="molecule type" value="Genomic_DNA"/>
</dbReference>
<gene>
    <name evidence="1" type="primary">Acey_s0585.g319</name>
    <name evidence="1" type="ORF">Y032_0585g319</name>
</gene>
<organism evidence="1 2">
    <name type="scientific">Ancylostoma ceylanicum</name>
    <dbReference type="NCBI Taxonomy" id="53326"/>
    <lineage>
        <taxon>Eukaryota</taxon>
        <taxon>Metazoa</taxon>
        <taxon>Ecdysozoa</taxon>
        <taxon>Nematoda</taxon>
        <taxon>Chromadorea</taxon>
        <taxon>Rhabditida</taxon>
        <taxon>Rhabditina</taxon>
        <taxon>Rhabditomorpha</taxon>
        <taxon>Strongyloidea</taxon>
        <taxon>Ancylostomatidae</taxon>
        <taxon>Ancylostomatinae</taxon>
        <taxon>Ancylostoma</taxon>
    </lineage>
</organism>
<keyword evidence="2" id="KW-1185">Reference proteome</keyword>
<comment type="caution">
    <text evidence="1">The sequence shown here is derived from an EMBL/GenBank/DDBJ whole genome shotgun (WGS) entry which is preliminary data.</text>
</comment>
<dbReference type="OrthoDB" id="10535907at2759"/>
<dbReference type="Proteomes" id="UP000024635">
    <property type="component" value="Unassembled WGS sequence"/>
</dbReference>
<dbReference type="AlphaFoldDB" id="A0A016WMJ9"/>